<evidence type="ECO:0000313" key="4">
    <source>
        <dbReference type="Proteomes" id="UP000886520"/>
    </source>
</evidence>
<dbReference type="PANTHER" id="PTHR47926:SF347">
    <property type="entry name" value="PENTATRICOPEPTIDE REPEAT-CONTAINING PROTEIN"/>
    <property type="match status" value="1"/>
</dbReference>
<evidence type="ECO:0008006" key="5">
    <source>
        <dbReference type="Google" id="ProtNLM"/>
    </source>
</evidence>
<dbReference type="PROSITE" id="PS51375">
    <property type="entry name" value="PPR"/>
    <property type="match status" value="7"/>
</dbReference>
<feature type="repeat" description="PPR" evidence="2">
    <location>
        <begin position="295"/>
        <end position="329"/>
    </location>
</feature>
<dbReference type="GO" id="GO:0003723">
    <property type="term" value="F:RNA binding"/>
    <property type="evidence" value="ECO:0007669"/>
    <property type="project" value="InterPro"/>
</dbReference>
<feature type="repeat" description="PPR" evidence="2">
    <location>
        <begin position="700"/>
        <end position="734"/>
    </location>
</feature>
<dbReference type="InterPro" id="IPR046960">
    <property type="entry name" value="PPR_At4g14850-like_plant"/>
</dbReference>
<dbReference type="PANTHER" id="PTHR47926">
    <property type="entry name" value="PENTATRICOPEPTIDE REPEAT-CONTAINING PROTEIN"/>
    <property type="match status" value="1"/>
</dbReference>
<dbReference type="GO" id="GO:0009451">
    <property type="term" value="P:RNA modification"/>
    <property type="evidence" value="ECO:0007669"/>
    <property type="project" value="InterPro"/>
</dbReference>
<feature type="repeat" description="PPR" evidence="2">
    <location>
        <begin position="94"/>
        <end position="128"/>
    </location>
</feature>
<dbReference type="OrthoDB" id="10380628at2759"/>
<feature type="repeat" description="PPR" evidence="2">
    <location>
        <begin position="599"/>
        <end position="633"/>
    </location>
</feature>
<feature type="repeat" description="PPR" evidence="2">
    <location>
        <begin position="195"/>
        <end position="229"/>
    </location>
</feature>
<proteinExistence type="predicted"/>
<dbReference type="Gene3D" id="1.25.40.10">
    <property type="entry name" value="Tetratricopeptide repeat domain"/>
    <property type="match status" value="8"/>
</dbReference>
<dbReference type="Pfam" id="PF13812">
    <property type="entry name" value="PPR_3"/>
    <property type="match status" value="1"/>
</dbReference>
<organism evidence="3 4">
    <name type="scientific">Adiantum capillus-veneris</name>
    <name type="common">Maidenhair fern</name>
    <dbReference type="NCBI Taxonomy" id="13818"/>
    <lineage>
        <taxon>Eukaryota</taxon>
        <taxon>Viridiplantae</taxon>
        <taxon>Streptophyta</taxon>
        <taxon>Embryophyta</taxon>
        <taxon>Tracheophyta</taxon>
        <taxon>Polypodiopsida</taxon>
        <taxon>Polypodiidae</taxon>
        <taxon>Polypodiales</taxon>
        <taxon>Pteridineae</taxon>
        <taxon>Pteridaceae</taxon>
        <taxon>Vittarioideae</taxon>
        <taxon>Adiantum</taxon>
    </lineage>
</organism>
<evidence type="ECO:0000256" key="1">
    <source>
        <dbReference type="ARBA" id="ARBA00022737"/>
    </source>
</evidence>
<dbReference type="AlphaFoldDB" id="A0A9D4ZJ34"/>
<reference evidence="3" key="1">
    <citation type="submission" date="2021-01" db="EMBL/GenBank/DDBJ databases">
        <title>Adiantum capillus-veneris genome.</title>
        <authorList>
            <person name="Fang Y."/>
            <person name="Liao Q."/>
        </authorList>
    </citation>
    <scope>NUCLEOTIDE SEQUENCE</scope>
    <source>
        <strain evidence="3">H3</strain>
        <tissue evidence="3">Leaf</tissue>
    </source>
</reference>
<feature type="repeat" description="PPR" evidence="2">
    <location>
        <begin position="801"/>
        <end position="835"/>
    </location>
</feature>
<protein>
    <recommendedName>
        <fullName evidence="5">Pentatricopeptide repeat-containing protein</fullName>
    </recommendedName>
</protein>
<gene>
    <name evidence="3" type="ORF">GOP47_0009848</name>
</gene>
<dbReference type="InterPro" id="IPR002885">
    <property type="entry name" value="PPR_rpt"/>
</dbReference>
<dbReference type="FunFam" id="1.25.40.10:FF:000227">
    <property type="entry name" value="Pentatricopeptide repeat-containing protein At3g13880"/>
    <property type="match status" value="1"/>
</dbReference>
<dbReference type="Pfam" id="PF13041">
    <property type="entry name" value="PPR_2"/>
    <property type="match status" value="7"/>
</dbReference>
<dbReference type="InterPro" id="IPR011990">
    <property type="entry name" value="TPR-like_helical_dom_sf"/>
</dbReference>
<feature type="repeat" description="PPR" evidence="2">
    <location>
        <begin position="1003"/>
        <end position="1037"/>
    </location>
</feature>
<name>A0A9D4ZJ34_ADICA</name>
<dbReference type="Proteomes" id="UP000886520">
    <property type="component" value="Chromosome 9"/>
</dbReference>
<evidence type="ECO:0000256" key="2">
    <source>
        <dbReference type="PROSITE-ProRule" id="PRU00708"/>
    </source>
</evidence>
<accession>A0A9D4ZJ34</accession>
<keyword evidence="1" id="KW-0677">Repeat</keyword>
<comment type="caution">
    <text evidence="3">The sequence shown here is derived from an EMBL/GenBank/DDBJ whole genome shotgun (WGS) entry which is preliminary data.</text>
</comment>
<evidence type="ECO:0000313" key="3">
    <source>
        <dbReference type="EMBL" id="KAI5075772.1"/>
    </source>
</evidence>
<dbReference type="Pfam" id="PF01535">
    <property type="entry name" value="PPR"/>
    <property type="match status" value="3"/>
</dbReference>
<dbReference type="EMBL" id="JABFUD020000009">
    <property type="protein sequence ID" value="KAI5075772.1"/>
    <property type="molecule type" value="Genomic_DNA"/>
</dbReference>
<sequence>MLVHKNVEKATSLKLLCLFNRMDELPMIEDVISLLQSCRRKHDPKLMEEVHVHICFTGLDIHKDVGNHVVPLLVECTNVGDVAQQAFNRMDYHSVHSWNSLISGFAKHGKLENALGIYRKMQEDNMPASSHTFVALLQSCAAIGALDVGRMLHSTAIQDGYESDVFVGSRLVDTYSKIGFLADAYVVFHQLSVQDIVTWNALIAAQTEQGYAFDVFHSFERMKTEGVLPDSVSYLCVLKACGSSEAIQRGRITHLGLRESSLEGSFVNNTLVDMYSKCGCLVEARHVFNNLAERDVVTWNILIAGHVEHGPTQDALNCFQKMQLEGIVPDVMSYMCAIKACSILGEVGMVQNIHSEVISKGFEGDDDMGNCLTYMYANVGLLSEAHILFDKLPSPSALAWNALIDGFEEKSMGRGLMGLYCRMQVDGTLSNPALYACGLKLCGSVGVKEKGQQLFKEVVQKGLEIDACIGRNLISMYANFGLVLEARVILETLCVGKLIAPWNALLAASAQYGSCQDALCCFEHMHSKGVFPDATTFIYILQACGSVSMACKGQIIHKEVVNLGLETNALVGNAILCMYAKHGLFIEAESIFNHLQCRNTDTWNTVISAYADSGNNQGAMKVYKQMQGEGVPRDGITMVCVSKACGNTRALEDGQELHSEVLKQGLEGDLIINNVLIFMYFKCYLCVDARAVFDIMPDKNVVTWNTVIEGYMDCGLEHEAANCFDQMQSGILTPNRVTFACVLKVYIASRALDKGQCLHSEIVLRGLEEDLLIGNLLVDMYAKLGFLTMAQRVFDKLPVSNVVSWTSLIAGYAEYGPTSEALLCLKRMQADGVLPDAAAYSSVLKACGSTIDVKNVQTLHNEVVLKGFEVDLAIGSTLVNFYARCMLVADAHQVFSKLEVQSAVSWMGLVLGYAENGSIEDILQSLGNMESASVVLDAPLYACVLAACSTSGAVEKGLGLHHEIVQKGYETDLFVTSGLIHMYATCGFLVEAIYTFDKLPIKNVVSWSAIIKGLGMNREGALALQCFKEMQRTGVVPNEITLTNLITVYSRSSLIPCSSVMGEQSSLMPTSNHLTSTTSLLSRAGHLDEAKEFLMTTPCTPSKDMWIALLTSCKLYIEADLGHSCFEQLVPSDLSLVMRA</sequence>
<dbReference type="NCBIfam" id="TIGR00756">
    <property type="entry name" value="PPR"/>
    <property type="match status" value="7"/>
</dbReference>
<keyword evidence="4" id="KW-1185">Reference proteome</keyword>